<dbReference type="PANTHER" id="PTHR13947">
    <property type="entry name" value="GNAT FAMILY N-ACETYLTRANSFERASE"/>
    <property type="match status" value="1"/>
</dbReference>
<dbReference type="CDD" id="cd04301">
    <property type="entry name" value="NAT_SF"/>
    <property type="match status" value="1"/>
</dbReference>
<dbReference type="eggNOG" id="COG0456">
    <property type="taxonomic scope" value="Bacteria"/>
</dbReference>
<dbReference type="HOGENOM" id="CLU_105924_0_0_0"/>
<evidence type="ECO:0000313" key="3">
    <source>
        <dbReference type="EMBL" id="GAK59473.1"/>
    </source>
</evidence>
<proteinExistence type="predicted"/>
<dbReference type="InterPro" id="IPR050769">
    <property type="entry name" value="NAT_camello-type"/>
</dbReference>
<keyword evidence="1 3" id="KW-0808">Transferase</keyword>
<protein>
    <submittedName>
        <fullName evidence="3">Acetyltransferase protein</fullName>
    </submittedName>
</protein>
<dbReference type="PROSITE" id="PS51186">
    <property type="entry name" value="GNAT"/>
    <property type="match status" value="1"/>
</dbReference>
<dbReference type="Gene3D" id="3.40.630.30">
    <property type="match status" value="1"/>
</dbReference>
<gene>
    <name evidence="3" type="ORF">U27_06458</name>
</gene>
<dbReference type="Proteomes" id="UP000030661">
    <property type="component" value="Unassembled WGS sequence"/>
</dbReference>
<evidence type="ECO:0000256" key="1">
    <source>
        <dbReference type="ARBA" id="ARBA00022679"/>
    </source>
</evidence>
<organism evidence="3">
    <name type="scientific">Vecturithrix granuli</name>
    <dbReference type="NCBI Taxonomy" id="1499967"/>
    <lineage>
        <taxon>Bacteria</taxon>
        <taxon>Candidatus Moduliflexota</taxon>
        <taxon>Candidatus Vecturitrichia</taxon>
        <taxon>Candidatus Vecturitrichales</taxon>
        <taxon>Candidatus Vecturitrichaceae</taxon>
        <taxon>Candidatus Vecturithrix</taxon>
    </lineage>
</organism>
<dbReference type="InterPro" id="IPR016181">
    <property type="entry name" value="Acyl_CoA_acyltransferase"/>
</dbReference>
<dbReference type="AlphaFoldDB" id="A0A081C4G8"/>
<dbReference type="EMBL" id="DF820470">
    <property type="protein sequence ID" value="GAK59473.1"/>
    <property type="molecule type" value="Genomic_DNA"/>
</dbReference>
<keyword evidence="4" id="KW-1185">Reference proteome</keyword>
<accession>A0A081C4G8</accession>
<dbReference type="Pfam" id="PF00583">
    <property type="entry name" value="Acetyltransf_1"/>
    <property type="match status" value="1"/>
</dbReference>
<evidence type="ECO:0000313" key="4">
    <source>
        <dbReference type="Proteomes" id="UP000030661"/>
    </source>
</evidence>
<dbReference type="SUPFAM" id="SSF55729">
    <property type="entry name" value="Acyl-CoA N-acyltransferases (Nat)"/>
    <property type="match status" value="1"/>
</dbReference>
<dbReference type="GO" id="GO:0008080">
    <property type="term" value="F:N-acetyltransferase activity"/>
    <property type="evidence" value="ECO:0007669"/>
    <property type="project" value="InterPro"/>
</dbReference>
<dbReference type="InterPro" id="IPR000182">
    <property type="entry name" value="GNAT_dom"/>
</dbReference>
<dbReference type="PANTHER" id="PTHR13947:SF37">
    <property type="entry name" value="LD18367P"/>
    <property type="match status" value="1"/>
</dbReference>
<reference evidence="3" key="1">
    <citation type="journal article" date="2015" name="PeerJ">
        <title>First genomic representation of candidate bacterial phylum KSB3 points to enhanced environmental sensing as a trigger of wastewater bulking.</title>
        <authorList>
            <person name="Sekiguchi Y."/>
            <person name="Ohashi A."/>
            <person name="Parks D.H."/>
            <person name="Yamauchi T."/>
            <person name="Tyson G.W."/>
            <person name="Hugenholtz P."/>
        </authorList>
    </citation>
    <scope>NUCLEOTIDE SEQUENCE [LARGE SCALE GENOMIC DNA]</scope>
</reference>
<feature type="domain" description="N-acetyltransferase" evidence="2">
    <location>
        <begin position="5"/>
        <end position="160"/>
    </location>
</feature>
<sequence length="169" mass="19698">MSDIQIVKNYLPGSIGRVAELHGTYYHQHWGFGQFFEAKVATELSAFLERYDEDADGFWTVSVNGRVEGSITIDGIHATDQGAHLRWFIMSDALRGQGFGNQLLTLALDFCRSRRYTRIYLWTFENLNAARHLYEKYGFQLVEQHRGTRWGTEVNEQRFECDLFYPDRA</sequence>
<dbReference type="STRING" id="1499967.U27_06458"/>
<name>A0A081C4G8_VECG1</name>
<evidence type="ECO:0000259" key="2">
    <source>
        <dbReference type="PROSITE" id="PS51186"/>
    </source>
</evidence>